<dbReference type="AlphaFoldDB" id="A0AAT9G5C0"/>
<dbReference type="GO" id="GO:0043138">
    <property type="term" value="F:3'-5' DNA helicase activity"/>
    <property type="evidence" value="ECO:0007669"/>
    <property type="project" value="UniProtKB-EC"/>
</dbReference>
<dbReference type="PANTHER" id="PTHR11070">
    <property type="entry name" value="UVRD / RECB / PCRA DNA HELICASE FAMILY MEMBER"/>
    <property type="match status" value="1"/>
</dbReference>
<evidence type="ECO:0000256" key="6">
    <source>
        <dbReference type="ARBA" id="ARBA00023125"/>
    </source>
</evidence>
<dbReference type="GO" id="GO:0003677">
    <property type="term" value="F:DNA binding"/>
    <property type="evidence" value="ECO:0007669"/>
    <property type="project" value="UniProtKB-KW"/>
</dbReference>
<keyword evidence="3 12" id="KW-0378">Hydrolase</keyword>
<evidence type="ECO:0000256" key="3">
    <source>
        <dbReference type="ARBA" id="ARBA00022801"/>
    </source>
</evidence>
<dbReference type="Pfam" id="PF13361">
    <property type="entry name" value="UvrD_C"/>
    <property type="match status" value="1"/>
</dbReference>
<dbReference type="EC" id="5.6.2.4" evidence="9"/>
<reference evidence="15" key="1">
    <citation type="journal article" date="2023" name="Front. Microbiol.">
        <title>Genome analysis of Candidatus Aschnera chinzeii, the bacterial endosymbiont of the blood-sucking bat fly Penicillidia jenynsii (Insecta: Diptera: Nycteribiidae).</title>
        <authorList>
            <person name="Koga R."/>
            <person name="Moriyama M."/>
            <person name="Nozaki T."/>
            <person name="Fukatsu T."/>
        </authorList>
    </citation>
    <scope>NUCLEOTIDE SEQUENCE</scope>
    <source>
        <strain evidence="15">Kw-01</strain>
    </source>
</reference>
<keyword evidence="4 12" id="KW-0347">Helicase</keyword>
<dbReference type="Gene3D" id="1.10.10.160">
    <property type="match status" value="1"/>
</dbReference>
<evidence type="ECO:0000256" key="9">
    <source>
        <dbReference type="ARBA" id="ARBA00034808"/>
    </source>
</evidence>
<evidence type="ECO:0000256" key="5">
    <source>
        <dbReference type="ARBA" id="ARBA00022840"/>
    </source>
</evidence>
<dbReference type="PROSITE" id="PS51198">
    <property type="entry name" value="UVRD_HELICASE_ATP_BIND"/>
    <property type="match status" value="1"/>
</dbReference>
<keyword evidence="6" id="KW-0238">DNA-binding</keyword>
<keyword evidence="5 12" id="KW-0067">ATP-binding</keyword>
<comment type="similarity">
    <text evidence="1">Belongs to the helicase family. UvrD subfamily.</text>
</comment>
<evidence type="ECO:0000256" key="7">
    <source>
        <dbReference type="ARBA" id="ARBA00023235"/>
    </source>
</evidence>
<dbReference type="Pfam" id="PF00580">
    <property type="entry name" value="UvrD-helicase"/>
    <property type="match status" value="1"/>
</dbReference>
<accession>A0AAT9G5C0</accession>
<dbReference type="Gene3D" id="1.10.486.10">
    <property type="entry name" value="PCRA, domain 4"/>
    <property type="match status" value="1"/>
</dbReference>
<evidence type="ECO:0000259" key="14">
    <source>
        <dbReference type="PROSITE" id="PS51217"/>
    </source>
</evidence>
<evidence type="ECO:0000256" key="4">
    <source>
        <dbReference type="ARBA" id="ARBA00022806"/>
    </source>
</evidence>
<protein>
    <recommendedName>
        <fullName evidence="9">DNA 3'-5' helicase</fullName>
        <ecNumber evidence="9">5.6.2.4</ecNumber>
    </recommendedName>
    <alternativeName>
        <fullName evidence="10">DNA 3'-5' helicase II</fullName>
    </alternativeName>
</protein>
<name>A0AAT9G5C0_9ENTR</name>
<comment type="catalytic activity">
    <reaction evidence="11">
        <text>ATP + H2O = ADP + phosphate + H(+)</text>
        <dbReference type="Rhea" id="RHEA:13065"/>
        <dbReference type="ChEBI" id="CHEBI:15377"/>
        <dbReference type="ChEBI" id="CHEBI:15378"/>
        <dbReference type="ChEBI" id="CHEBI:30616"/>
        <dbReference type="ChEBI" id="CHEBI:43474"/>
        <dbReference type="ChEBI" id="CHEBI:456216"/>
        <dbReference type="EC" id="5.6.2.4"/>
    </reaction>
</comment>
<evidence type="ECO:0000256" key="10">
    <source>
        <dbReference type="ARBA" id="ARBA00034923"/>
    </source>
</evidence>
<dbReference type="InterPro" id="IPR027417">
    <property type="entry name" value="P-loop_NTPase"/>
</dbReference>
<proteinExistence type="inferred from homology"/>
<dbReference type="GO" id="GO:0005829">
    <property type="term" value="C:cytosol"/>
    <property type="evidence" value="ECO:0007669"/>
    <property type="project" value="TreeGrafter"/>
</dbReference>
<dbReference type="SUPFAM" id="SSF52540">
    <property type="entry name" value="P-loop containing nucleoside triphosphate hydrolases"/>
    <property type="match status" value="1"/>
</dbReference>
<dbReference type="EMBL" id="AP028961">
    <property type="protein sequence ID" value="BET44915.1"/>
    <property type="molecule type" value="Genomic_DNA"/>
</dbReference>
<evidence type="ECO:0000256" key="12">
    <source>
        <dbReference type="PROSITE-ProRule" id="PRU00560"/>
    </source>
</evidence>
<dbReference type="CDD" id="cd17932">
    <property type="entry name" value="DEXQc_UvrD"/>
    <property type="match status" value="1"/>
</dbReference>
<feature type="binding site" evidence="12">
    <location>
        <begin position="33"/>
        <end position="40"/>
    </location>
    <ligand>
        <name>ATP</name>
        <dbReference type="ChEBI" id="CHEBI:30616"/>
    </ligand>
</feature>
<evidence type="ECO:0000256" key="2">
    <source>
        <dbReference type="ARBA" id="ARBA00022741"/>
    </source>
</evidence>
<evidence type="ECO:0000313" key="15">
    <source>
        <dbReference type="EMBL" id="BET44915.1"/>
    </source>
</evidence>
<keyword evidence="2 12" id="KW-0547">Nucleotide-binding</keyword>
<gene>
    <name evidence="15" type="primary">uvrD</name>
    <name evidence="15" type="ORF">ACHINZ_5900</name>
</gene>
<dbReference type="InterPro" id="IPR014017">
    <property type="entry name" value="DNA_helicase_UvrD-like_C"/>
</dbReference>
<dbReference type="InterPro" id="IPR013986">
    <property type="entry name" value="DExx_box_DNA_helicase_dom_sf"/>
</dbReference>
<keyword evidence="7" id="KW-0413">Isomerase</keyword>
<feature type="domain" description="UvrD-like helicase ATP-binding" evidence="13">
    <location>
        <begin position="12"/>
        <end position="291"/>
    </location>
</feature>
<evidence type="ECO:0000256" key="1">
    <source>
        <dbReference type="ARBA" id="ARBA00009922"/>
    </source>
</evidence>
<reference evidence="15" key="2">
    <citation type="submission" date="2023-10" db="EMBL/GenBank/DDBJ databases">
        <authorList>
            <person name="Koga R."/>
            <person name="Fukatsu T."/>
        </authorList>
    </citation>
    <scope>NUCLEOTIDE SEQUENCE</scope>
    <source>
        <strain evidence="15">Kw-01</strain>
    </source>
</reference>
<comment type="catalytic activity">
    <reaction evidence="8">
        <text>Couples ATP hydrolysis with the unwinding of duplex DNA by translocating in the 3'-5' direction.</text>
        <dbReference type="EC" id="5.6.2.4"/>
    </reaction>
</comment>
<evidence type="ECO:0000256" key="8">
    <source>
        <dbReference type="ARBA" id="ARBA00034617"/>
    </source>
</evidence>
<evidence type="ECO:0000256" key="11">
    <source>
        <dbReference type="ARBA" id="ARBA00048988"/>
    </source>
</evidence>
<feature type="domain" description="UvrD-like helicase C-terminal" evidence="14">
    <location>
        <begin position="292"/>
        <end position="569"/>
    </location>
</feature>
<organism evidence="15">
    <name type="scientific">Candidatus Aschnera chinzeii</name>
    <dbReference type="NCBI Taxonomy" id="1485666"/>
    <lineage>
        <taxon>Bacteria</taxon>
        <taxon>Pseudomonadati</taxon>
        <taxon>Pseudomonadota</taxon>
        <taxon>Gammaproteobacteria</taxon>
        <taxon>Enterobacterales</taxon>
        <taxon>Enterobacteriaceae</taxon>
        <taxon>Candidatus Aschnera</taxon>
    </lineage>
</organism>
<sequence length="652" mass="76959">MSTNIDLNNLLKCLNNNQLDIVTSSLNNILVLAGAGSGKTHAITYRIAWLLSHNILPSSIMTVTFSNKAAMEMNMRINKLLNDNTHNMLMGTFHSLAYHFVRHHYLNLNLSKNFQILDSIDQYNLVKKVIKNHNFIKNNNELSINKIILYINEKKNEGLRPDRITNYDNGKEFIYLKIYKMYQEICNNYDLIDFGELLLLVYELCINKKEIMNYYHNVISNIIIDEFQDTNSIQYNWIKMLVGNNTNIMVVGDDDQSIYSWRGAKKNNMHIFLQDYPDSKIVYLEQNYRSTNNILKCANTLIANNKIRFKKTLWTRYNNGDYITIYGALNEFDEANYVIKFLKIWRNMYGNLKNCAILYRNNFQANIFEELLIKSSIPYHIYGMKSFYEKNEIKNVIAYLRLILNHNDNLSFERIINLPRRGIGKKTLNMIRDVSFVQKISFWQSCEYLLYKKFFNNRLSNIISEFLHLINILFIKIKELPLYMQVKIVAHESGLLSMYECSNDTKKKQCFDNIYEFLAMIYRIQFTIKDTKLDALKLFLSQIAMLSYDNEENKSCDSVSLMTVHASKGMEFFLVFLVGLEEGLFPHTMSIKNSELLEEERRLLYVGLTRAMKKIVITYAKTRMRYGIKEYRYPSRFIYELPLECIKHIINK</sequence>
<dbReference type="GO" id="GO:0000725">
    <property type="term" value="P:recombinational repair"/>
    <property type="evidence" value="ECO:0007669"/>
    <property type="project" value="TreeGrafter"/>
</dbReference>
<dbReference type="PANTHER" id="PTHR11070:SF2">
    <property type="entry name" value="ATP-DEPENDENT DNA HELICASE SRS2"/>
    <property type="match status" value="1"/>
</dbReference>
<dbReference type="GO" id="GO:0016787">
    <property type="term" value="F:hydrolase activity"/>
    <property type="evidence" value="ECO:0007669"/>
    <property type="project" value="UniProtKB-UniRule"/>
</dbReference>
<dbReference type="InterPro" id="IPR000212">
    <property type="entry name" value="DNA_helicase_UvrD/REP"/>
</dbReference>
<dbReference type="PROSITE" id="PS51217">
    <property type="entry name" value="UVRD_HELICASE_CTER"/>
    <property type="match status" value="1"/>
</dbReference>
<dbReference type="GO" id="GO:0005524">
    <property type="term" value="F:ATP binding"/>
    <property type="evidence" value="ECO:0007669"/>
    <property type="project" value="UniProtKB-UniRule"/>
</dbReference>
<evidence type="ECO:0000259" key="13">
    <source>
        <dbReference type="PROSITE" id="PS51198"/>
    </source>
</evidence>
<dbReference type="Gene3D" id="3.40.50.300">
    <property type="entry name" value="P-loop containing nucleotide triphosphate hydrolases"/>
    <property type="match status" value="2"/>
</dbReference>
<dbReference type="InterPro" id="IPR014016">
    <property type="entry name" value="UvrD-like_ATP-bd"/>
</dbReference>
<dbReference type="GO" id="GO:0033202">
    <property type="term" value="C:DNA helicase complex"/>
    <property type="evidence" value="ECO:0007669"/>
    <property type="project" value="TreeGrafter"/>
</dbReference>